<dbReference type="Proteomes" id="UP001172457">
    <property type="component" value="Chromosome 2"/>
</dbReference>
<comment type="caution">
    <text evidence="2">The sequence shown here is derived from an EMBL/GenBank/DDBJ whole genome shotgun (WGS) entry which is preliminary data.</text>
</comment>
<evidence type="ECO:0000313" key="3">
    <source>
        <dbReference type="Proteomes" id="UP001172457"/>
    </source>
</evidence>
<protein>
    <recommendedName>
        <fullName evidence="1">Reverse transcriptase zinc-binding domain-containing protein</fullName>
    </recommendedName>
</protein>
<sequence length="458" mass="52989">MENLKLAYFYALSRFKSKLSRWKAKTLLIGGRLCLCKSVLGSLGIYLFSLYKAPMKVINILESLRCRFFWGGTDNQKKICWIAWENVICDKSCGGLGIGSLRSLNMCWVRRPDVGRGIVGFGKCEYVPNLQNHIQYQSGKRIYMVVLGVSAYKPGSKQALAKTLDKEIPFVLVVVPYDPNNMALLVKWRWQEIIETDAIWLKVVQHCKPETNSHSKRIKGVWDRIYGIEKELRDLGINLDTLMHLEDDGSRWVWELEANQTFTVRSLRKMIDVISLPLSNQDTEWSKWIPSKVNIFLWRVLNKRLATRDNLQKRGVTITKGLCPLCMSTAENVDHVMVSCSITKIASAILSNWINWWPVNEFNIEDWWRKVQRSGADRTQKQVSWVIGAAFLWSIWEQRNRKAFNGEFKNEQAICRDVQFLAFDWIRSRAKGCKLTSWDSWMCNPVNAVYSCLGLAPR</sequence>
<accession>A0AA38U397</accession>
<dbReference type="InterPro" id="IPR026960">
    <property type="entry name" value="RVT-Znf"/>
</dbReference>
<gene>
    <name evidence="2" type="ORF">OSB04_007537</name>
</gene>
<evidence type="ECO:0000259" key="1">
    <source>
        <dbReference type="Pfam" id="PF13966"/>
    </source>
</evidence>
<feature type="domain" description="Reverse transcriptase zinc-binding" evidence="1">
    <location>
        <begin position="262"/>
        <end position="344"/>
    </location>
</feature>
<reference evidence="2" key="1">
    <citation type="submission" date="2023-03" db="EMBL/GenBank/DDBJ databases">
        <title>Chromosome-scale reference genome and RAD-based genetic map of yellow starthistle (Centaurea solstitialis) reveal putative structural variation and QTLs associated with invader traits.</title>
        <authorList>
            <person name="Reatini B."/>
            <person name="Cang F.A."/>
            <person name="Jiang Q."/>
            <person name="Mckibben M.T.W."/>
            <person name="Barker M.S."/>
            <person name="Rieseberg L.H."/>
            <person name="Dlugosch K.M."/>
        </authorList>
    </citation>
    <scope>NUCLEOTIDE SEQUENCE</scope>
    <source>
        <strain evidence="2">CAN-66</strain>
        <tissue evidence="2">Leaf</tissue>
    </source>
</reference>
<dbReference type="AlphaFoldDB" id="A0AA38U397"/>
<dbReference type="PANTHER" id="PTHR33116">
    <property type="entry name" value="REVERSE TRANSCRIPTASE ZINC-BINDING DOMAIN-CONTAINING PROTEIN-RELATED-RELATED"/>
    <property type="match status" value="1"/>
</dbReference>
<dbReference type="Pfam" id="PF13966">
    <property type="entry name" value="zf-RVT"/>
    <property type="match status" value="1"/>
</dbReference>
<dbReference type="PANTHER" id="PTHR33116:SF77">
    <property type="entry name" value="RNA-DIRECTED DNA POLYMERASE"/>
    <property type="match status" value="1"/>
</dbReference>
<name>A0AA38U397_9ASTR</name>
<proteinExistence type="predicted"/>
<organism evidence="2 3">
    <name type="scientific">Centaurea solstitialis</name>
    <name type="common">yellow star-thistle</name>
    <dbReference type="NCBI Taxonomy" id="347529"/>
    <lineage>
        <taxon>Eukaryota</taxon>
        <taxon>Viridiplantae</taxon>
        <taxon>Streptophyta</taxon>
        <taxon>Embryophyta</taxon>
        <taxon>Tracheophyta</taxon>
        <taxon>Spermatophyta</taxon>
        <taxon>Magnoliopsida</taxon>
        <taxon>eudicotyledons</taxon>
        <taxon>Gunneridae</taxon>
        <taxon>Pentapetalae</taxon>
        <taxon>asterids</taxon>
        <taxon>campanulids</taxon>
        <taxon>Asterales</taxon>
        <taxon>Asteraceae</taxon>
        <taxon>Carduoideae</taxon>
        <taxon>Cardueae</taxon>
        <taxon>Centaureinae</taxon>
        <taxon>Centaurea</taxon>
    </lineage>
</organism>
<evidence type="ECO:0000313" key="2">
    <source>
        <dbReference type="EMBL" id="KAJ9562377.1"/>
    </source>
</evidence>
<dbReference type="EMBL" id="JARYMX010000002">
    <property type="protein sequence ID" value="KAJ9562377.1"/>
    <property type="molecule type" value="Genomic_DNA"/>
</dbReference>
<keyword evidence="3" id="KW-1185">Reference proteome</keyword>